<feature type="transmembrane region" description="Helical" evidence="5">
    <location>
        <begin position="42"/>
        <end position="62"/>
    </location>
</feature>
<dbReference type="InterPro" id="IPR007016">
    <property type="entry name" value="O-antigen_ligase-rel_domated"/>
</dbReference>
<dbReference type="PANTHER" id="PTHR37422">
    <property type="entry name" value="TEICHURONIC ACID BIOSYNTHESIS PROTEIN TUAE"/>
    <property type="match status" value="1"/>
</dbReference>
<feature type="transmembrane region" description="Helical" evidence="5">
    <location>
        <begin position="92"/>
        <end position="108"/>
    </location>
</feature>
<feature type="transmembrane region" description="Helical" evidence="5">
    <location>
        <begin position="12"/>
        <end position="36"/>
    </location>
</feature>
<dbReference type="AlphaFoldDB" id="A0A150X450"/>
<evidence type="ECO:0000256" key="2">
    <source>
        <dbReference type="ARBA" id="ARBA00022692"/>
    </source>
</evidence>
<protein>
    <recommendedName>
        <fullName evidence="6">O-antigen ligase-related domain-containing protein</fullName>
    </recommendedName>
</protein>
<evidence type="ECO:0000313" key="8">
    <source>
        <dbReference type="Proteomes" id="UP000075606"/>
    </source>
</evidence>
<evidence type="ECO:0000256" key="4">
    <source>
        <dbReference type="ARBA" id="ARBA00023136"/>
    </source>
</evidence>
<feature type="transmembrane region" description="Helical" evidence="5">
    <location>
        <begin position="120"/>
        <end position="139"/>
    </location>
</feature>
<dbReference type="RefSeq" id="WP_068221879.1">
    <property type="nucleotide sequence ID" value="NZ_CP139724.1"/>
</dbReference>
<gene>
    <name evidence="7" type="ORF">AWW68_12450</name>
</gene>
<comment type="caution">
    <text evidence="7">The sequence shown here is derived from an EMBL/GenBank/DDBJ whole genome shotgun (WGS) entry which is preliminary data.</text>
</comment>
<evidence type="ECO:0000256" key="3">
    <source>
        <dbReference type="ARBA" id="ARBA00022989"/>
    </source>
</evidence>
<dbReference type="OrthoDB" id="783093at2"/>
<keyword evidence="2 5" id="KW-0812">Transmembrane</keyword>
<keyword evidence="4 5" id="KW-0472">Membrane</keyword>
<feature type="transmembrane region" description="Helical" evidence="5">
    <location>
        <begin position="430"/>
        <end position="449"/>
    </location>
</feature>
<name>A0A150X450_9BACT</name>
<keyword evidence="8" id="KW-1185">Reference proteome</keyword>
<feature type="transmembrane region" description="Helical" evidence="5">
    <location>
        <begin position="182"/>
        <end position="200"/>
    </location>
</feature>
<dbReference type="Proteomes" id="UP000075606">
    <property type="component" value="Unassembled WGS sequence"/>
</dbReference>
<evidence type="ECO:0000313" key="7">
    <source>
        <dbReference type="EMBL" id="KYG73498.1"/>
    </source>
</evidence>
<evidence type="ECO:0000256" key="5">
    <source>
        <dbReference type="SAM" id="Phobius"/>
    </source>
</evidence>
<reference evidence="7 8" key="1">
    <citation type="submission" date="2016-01" db="EMBL/GenBank/DDBJ databases">
        <title>Genome sequencing of Roseivirga spongicola UST030701-084.</title>
        <authorList>
            <person name="Selvaratnam C."/>
            <person name="Thevarajoo S."/>
            <person name="Goh K.M."/>
            <person name="Ee R."/>
            <person name="Chan K.-G."/>
            <person name="Chong C.S."/>
        </authorList>
    </citation>
    <scope>NUCLEOTIDE SEQUENCE [LARGE SCALE GENOMIC DNA]</scope>
    <source>
        <strain evidence="7 8">UST030701-084</strain>
    </source>
</reference>
<proteinExistence type="predicted"/>
<feature type="transmembrane region" description="Helical" evidence="5">
    <location>
        <begin position="354"/>
        <end position="375"/>
    </location>
</feature>
<feature type="transmembrane region" description="Helical" evidence="5">
    <location>
        <begin position="234"/>
        <end position="252"/>
    </location>
</feature>
<comment type="subcellular location">
    <subcellularLocation>
        <location evidence="1">Membrane</location>
        <topology evidence="1">Multi-pass membrane protein</topology>
    </subcellularLocation>
</comment>
<feature type="transmembrane region" description="Helical" evidence="5">
    <location>
        <begin position="264"/>
        <end position="297"/>
    </location>
</feature>
<accession>A0A150X450</accession>
<feature type="domain" description="O-antigen ligase-related" evidence="6">
    <location>
        <begin position="267"/>
        <end position="406"/>
    </location>
</feature>
<feature type="transmembrane region" description="Helical" evidence="5">
    <location>
        <begin position="69"/>
        <end position="86"/>
    </location>
</feature>
<dbReference type="EMBL" id="LRPC01000028">
    <property type="protein sequence ID" value="KYG73498.1"/>
    <property type="molecule type" value="Genomic_DNA"/>
</dbReference>
<organism evidence="7 8">
    <name type="scientific">Roseivirga spongicola</name>
    <dbReference type="NCBI Taxonomy" id="333140"/>
    <lineage>
        <taxon>Bacteria</taxon>
        <taxon>Pseudomonadati</taxon>
        <taxon>Bacteroidota</taxon>
        <taxon>Cytophagia</taxon>
        <taxon>Cytophagales</taxon>
        <taxon>Roseivirgaceae</taxon>
        <taxon>Roseivirga</taxon>
    </lineage>
</organism>
<feature type="transmembrane region" description="Helical" evidence="5">
    <location>
        <begin position="395"/>
        <end position="418"/>
    </location>
</feature>
<feature type="transmembrane region" description="Helical" evidence="5">
    <location>
        <begin position="303"/>
        <end position="324"/>
    </location>
</feature>
<dbReference type="PANTHER" id="PTHR37422:SF17">
    <property type="entry name" value="O-ANTIGEN LIGASE"/>
    <property type="match status" value="1"/>
</dbReference>
<feature type="transmembrane region" description="Helical" evidence="5">
    <location>
        <begin position="455"/>
        <end position="474"/>
    </location>
</feature>
<dbReference type="Pfam" id="PF04932">
    <property type="entry name" value="Wzy_C"/>
    <property type="match status" value="1"/>
</dbReference>
<feature type="transmembrane region" description="Helical" evidence="5">
    <location>
        <begin position="145"/>
        <end position="170"/>
    </location>
</feature>
<keyword evidence="3 5" id="KW-1133">Transmembrane helix</keyword>
<dbReference type="GO" id="GO:0016020">
    <property type="term" value="C:membrane"/>
    <property type="evidence" value="ECO:0007669"/>
    <property type="project" value="UniProtKB-SubCell"/>
</dbReference>
<evidence type="ECO:0000256" key="1">
    <source>
        <dbReference type="ARBA" id="ARBA00004141"/>
    </source>
</evidence>
<sequence>MNSKETITAQFSGASILSTPVGWILMIGILGVSFLLFKFLGIIGGALLLGLPISLVVLSIIWNNPKLGVWGNIIIAFFGAGIARYVPGPWGLLVDILLALSWLSVILNKKVNPNWKYLRNPIAILYTAWMLFLVFEIVNPSGNGLIAWFYAMRGIGFYQALTIPLIFLFFREEEDLEKFIRLLIYFSLIGTIWGFKQQILGTDAAEDHWLYAEEHHEEHVLHGVLRVFSFYSDAGSFGASQAMMSLMCAIMFMGPYKGIKKFKYLVFAVIFLLGFAISGTRGALAVPLAGGIAYLILIKNFRILVAGFSGMILVFVILKYTFMFQGVEQVRRMRTALDPENKSLSVRLENQKTFARYLASRPFGGGIGTAGFWGARFNPDSLMANTATDSWFVKIWAETGPVGLTFHLVILGFTLGYGGHKIMSMRSEKHRTQASALYAMFAGAILASYGNQVLIQMPTGIILNFAIPFIFLIAERDQKEWLKSVKKASKLKS</sequence>
<dbReference type="STRING" id="333140.AWW68_12450"/>
<evidence type="ECO:0000259" key="6">
    <source>
        <dbReference type="Pfam" id="PF04932"/>
    </source>
</evidence>
<dbReference type="InterPro" id="IPR051533">
    <property type="entry name" value="WaaL-like"/>
</dbReference>